<accession>A0A7W7NUR2</accession>
<name>A0A7W7NUR2_9SPHN</name>
<dbReference type="EMBL" id="JACHLR010000003">
    <property type="protein sequence ID" value="MBB4857768.1"/>
    <property type="molecule type" value="Genomic_DNA"/>
</dbReference>
<evidence type="ECO:0000313" key="2">
    <source>
        <dbReference type="Proteomes" id="UP000555448"/>
    </source>
</evidence>
<organism evidence="1 2">
    <name type="scientific">Novosphingobium chloroacetimidivorans</name>
    <dbReference type="NCBI Taxonomy" id="1428314"/>
    <lineage>
        <taxon>Bacteria</taxon>
        <taxon>Pseudomonadati</taxon>
        <taxon>Pseudomonadota</taxon>
        <taxon>Alphaproteobacteria</taxon>
        <taxon>Sphingomonadales</taxon>
        <taxon>Sphingomonadaceae</taxon>
        <taxon>Novosphingobium</taxon>
    </lineage>
</organism>
<evidence type="ECO:0000313" key="1">
    <source>
        <dbReference type="EMBL" id="MBB4857768.1"/>
    </source>
</evidence>
<dbReference type="Proteomes" id="UP000555448">
    <property type="component" value="Unassembled WGS sequence"/>
</dbReference>
<protein>
    <submittedName>
        <fullName evidence="1">Uncharacterized protein</fullName>
    </submittedName>
</protein>
<gene>
    <name evidence="1" type="ORF">HNO88_001079</name>
</gene>
<dbReference type="AlphaFoldDB" id="A0A7W7NUR2"/>
<comment type="caution">
    <text evidence="1">The sequence shown here is derived from an EMBL/GenBank/DDBJ whole genome shotgun (WGS) entry which is preliminary data.</text>
</comment>
<reference evidence="1 2" key="1">
    <citation type="submission" date="2020-08" db="EMBL/GenBank/DDBJ databases">
        <title>Functional genomics of gut bacteria from endangered species of beetles.</title>
        <authorList>
            <person name="Carlos-Shanley C."/>
        </authorList>
    </citation>
    <scope>NUCLEOTIDE SEQUENCE [LARGE SCALE GENOMIC DNA]</scope>
    <source>
        <strain evidence="1 2">S00245</strain>
    </source>
</reference>
<proteinExistence type="predicted"/>
<keyword evidence="2" id="KW-1185">Reference proteome</keyword>
<dbReference type="RefSeq" id="WP_184243025.1">
    <property type="nucleotide sequence ID" value="NZ_JACHLR010000003.1"/>
</dbReference>
<sequence length="124" mass="13824">MTDLPTLLWPHLRVELTQYLAELTADDPKALWQEARQLGLVSGIDQVFHFFFDDHDFDRSAVGYSLVSKAEVQSIEAVKLALEAILDLVGDAGDDDFVCHPLWGEVRRAAAVASDRLNDGDDVR</sequence>
<dbReference type="NCBIfam" id="NF047838">
    <property type="entry name" value="SCO4402_fam"/>
    <property type="match status" value="1"/>
</dbReference>
<dbReference type="Pfam" id="PF25656">
    <property type="entry name" value="DUF7945"/>
    <property type="match status" value="1"/>
</dbReference>
<dbReference type="InterPro" id="IPR057705">
    <property type="entry name" value="DUF7945"/>
</dbReference>